<reference evidence="3" key="2">
    <citation type="submission" date="2023-04" db="EMBL/GenBank/DDBJ databases">
        <authorList>
            <person name="Bruccoleri R.E."/>
            <person name="Oakeley E.J."/>
            <person name="Faust A.-M."/>
            <person name="Dessus-Babus S."/>
            <person name="Altorfer M."/>
            <person name="Burckhardt D."/>
            <person name="Oertli M."/>
            <person name="Naumann U."/>
            <person name="Petersen F."/>
            <person name="Wong J."/>
        </authorList>
    </citation>
    <scope>NUCLEOTIDE SEQUENCE</scope>
    <source>
        <strain evidence="3">GSM-AAB239-AS_SAM_17_03QT</strain>
        <tissue evidence="3">Leaf</tissue>
    </source>
</reference>
<dbReference type="Pfam" id="PF04749">
    <property type="entry name" value="PLAC8"/>
    <property type="match status" value="1"/>
</dbReference>
<organism evidence="3 4">
    <name type="scientific">Iris pallida</name>
    <name type="common">Sweet iris</name>
    <dbReference type="NCBI Taxonomy" id="29817"/>
    <lineage>
        <taxon>Eukaryota</taxon>
        <taxon>Viridiplantae</taxon>
        <taxon>Streptophyta</taxon>
        <taxon>Embryophyta</taxon>
        <taxon>Tracheophyta</taxon>
        <taxon>Spermatophyta</taxon>
        <taxon>Magnoliopsida</taxon>
        <taxon>Liliopsida</taxon>
        <taxon>Asparagales</taxon>
        <taxon>Iridaceae</taxon>
        <taxon>Iridoideae</taxon>
        <taxon>Irideae</taxon>
        <taxon>Iris</taxon>
    </lineage>
</organism>
<proteinExistence type="predicted"/>
<evidence type="ECO:0000313" key="4">
    <source>
        <dbReference type="Proteomes" id="UP001140949"/>
    </source>
</evidence>
<name>A0AAX6IBC0_IRIPA</name>
<accession>A0AAX6IBC0</accession>
<keyword evidence="4" id="KW-1185">Reference proteome</keyword>
<dbReference type="PANTHER" id="PTHR15907">
    <property type="entry name" value="DUF614 FAMILY PROTEIN-RELATED"/>
    <property type="match status" value="1"/>
</dbReference>
<keyword evidence="2" id="KW-0472">Membrane</keyword>
<keyword evidence="2" id="KW-1133">Transmembrane helix</keyword>
<reference evidence="3" key="1">
    <citation type="journal article" date="2023" name="GigaByte">
        <title>Genome assembly of the bearded iris, Iris pallida Lam.</title>
        <authorList>
            <person name="Bruccoleri R.E."/>
            <person name="Oakeley E.J."/>
            <person name="Faust A.M.E."/>
            <person name="Altorfer M."/>
            <person name="Dessus-Babus S."/>
            <person name="Burckhardt D."/>
            <person name="Oertli M."/>
            <person name="Naumann U."/>
            <person name="Petersen F."/>
            <person name="Wong J."/>
        </authorList>
    </citation>
    <scope>NUCLEOTIDE SEQUENCE</scope>
    <source>
        <strain evidence="3">GSM-AAB239-AS_SAM_17_03QT</strain>
    </source>
</reference>
<feature type="compositionally biased region" description="Basic and acidic residues" evidence="1">
    <location>
        <begin position="11"/>
        <end position="24"/>
    </location>
</feature>
<gene>
    <name evidence="3" type="ORF">M6B38_263810</name>
</gene>
<evidence type="ECO:0000256" key="1">
    <source>
        <dbReference type="SAM" id="MobiDB-lite"/>
    </source>
</evidence>
<feature type="compositionally biased region" description="Polar residues" evidence="1">
    <location>
        <begin position="227"/>
        <end position="241"/>
    </location>
</feature>
<feature type="transmembrane region" description="Helical" evidence="2">
    <location>
        <begin position="135"/>
        <end position="155"/>
    </location>
</feature>
<feature type="region of interest" description="Disordered" evidence="1">
    <location>
        <begin position="206"/>
        <end position="241"/>
    </location>
</feature>
<sequence length="241" mass="26961">MASEGSRYVKLTKDQDAPMEEIRPGELNQPVRVPQVSKKLEVRKCNECGQPLPESYEPPADEPWTTGIFGCAEDTDSCWTGLFCPCVLFGRNVESMREDISWTKPCMCHALCIEGGIALAAAVAIFHGVDPRTSFLIGEGLLFSWWMCGIYTGLFRQSLQKKYHLKNSPCDPCAVHCCMHWCAICQEHREMKGRLADNAVMPMTVVNPPPVQEMSTNENRESEASENDTQSHQATLEMQAL</sequence>
<feature type="region of interest" description="Disordered" evidence="1">
    <location>
        <begin position="1"/>
        <end position="28"/>
    </location>
</feature>
<protein>
    <submittedName>
        <fullName evidence="3">Cell number regulator 6-like</fullName>
    </submittedName>
</protein>
<dbReference type="AlphaFoldDB" id="A0AAX6IBC0"/>
<dbReference type="EMBL" id="JANAVB010002795">
    <property type="protein sequence ID" value="KAJ6850610.1"/>
    <property type="molecule type" value="Genomic_DNA"/>
</dbReference>
<dbReference type="Proteomes" id="UP001140949">
    <property type="component" value="Unassembled WGS sequence"/>
</dbReference>
<evidence type="ECO:0000313" key="3">
    <source>
        <dbReference type="EMBL" id="KAJ6850610.1"/>
    </source>
</evidence>
<dbReference type="InterPro" id="IPR006461">
    <property type="entry name" value="PLAC_motif_containing"/>
</dbReference>
<keyword evidence="2" id="KW-0812">Transmembrane</keyword>
<feature type="transmembrane region" description="Helical" evidence="2">
    <location>
        <begin position="106"/>
        <end position="129"/>
    </location>
</feature>
<comment type="caution">
    <text evidence="3">The sequence shown here is derived from an EMBL/GenBank/DDBJ whole genome shotgun (WGS) entry which is preliminary data.</text>
</comment>
<evidence type="ECO:0000256" key="2">
    <source>
        <dbReference type="SAM" id="Phobius"/>
    </source>
</evidence>
<dbReference type="NCBIfam" id="TIGR01571">
    <property type="entry name" value="A_thal_Cys_rich"/>
    <property type="match status" value="1"/>
</dbReference>